<gene>
    <name evidence="1" type="ORF">ET475_05810</name>
</gene>
<accession>A0A4P6EHG1</accession>
<reference evidence="1 2" key="1">
    <citation type="submission" date="2019-01" db="EMBL/GenBank/DDBJ databases">
        <title>Genome sequencing of strain DFW100M-13.</title>
        <authorList>
            <person name="Heo J."/>
            <person name="Kim S.-J."/>
            <person name="Kim J.-S."/>
            <person name="Hong S.-B."/>
            <person name="Kwon S.-W."/>
        </authorList>
    </citation>
    <scope>NUCLEOTIDE SEQUENCE [LARGE SCALE GENOMIC DNA]</scope>
    <source>
        <strain evidence="1 2">DFW100M-13</strain>
    </source>
</reference>
<dbReference type="RefSeq" id="WP_129387081.1">
    <property type="nucleotide sequence ID" value="NZ_CP035494.1"/>
</dbReference>
<dbReference type="AlphaFoldDB" id="A0A4P6EHG1"/>
<evidence type="ECO:0000313" key="1">
    <source>
        <dbReference type="EMBL" id="QAY59547.1"/>
    </source>
</evidence>
<dbReference type="KEGG" id="mprt:ET475_05810"/>
<evidence type="ECO:0000313" key="2">
    <source>
        <dbReference type="Proteomes" id="UP000293995"/>
    </source>
</evidence>
<sequence length="79" mass="8799">MTTTIKVSDELRDRLKTQASRTGRTLGAHLAVLADLADRQDRLTSMKQAIAATPASVLAEYRTESEQWETTELADARHE</sequence>
<dbReference type="EMBL" id="CP035494">
    <property type="protein sequence ID" value="QAY59547.1"/>
    <property type="molecule type" value="Genomic_DNA"/>
</dbReference>
<proteinExistence type="predicted"/>
<organism evidence="1 2">
    <name type="scientific">Microbacterium protaetiae</name>
    <dbReference type="NCBI Taxonomy" id="2509458"/>
    <lineage>
        <taxon>Bacteria</taxon>
        <taxon>Bacillati</taxon>
        <taxon>Actinomycetota</taxon>
        <taxon>Actinomycetes</taxon>
        <taxon>Micrococcales</taxon>
        <taxon>Microbacteriaceae</taxon>
        <taxon>Microbacterium</taxon>
    </lineage>
</organism>
<dbReference type="OrthoDB" id="5195446at2"/>
<protein>
    <submittedName>
        <fullName evidence="1">DNA mismatch repair protein MutS</fullName>
    </submittedName>
</protein>
<dbReference type="Proteomes" id="UP000293995">
    <property type="component" value="Chromosome"/>
</dbReference>
<name>A0A4P6EHG1_9MICO</name>
<keyword evidence="2" id="KW-1185">Reference proteome</keyword>